<protein>
    <submittedName>
        <fullName evidence="3">CHASE2 domain-containing protein</fullName>
    </submittedName>
</protein>
<evidence type="ECO:0000313" key="4">
    <source>
        <dbReference type="Proteomes" id="UP001528411"/>
    </source>
</evidence>
<gene>
    <name evidence="3" type="ORF">PN838_20990</name>
</gene>
<keyword evidence="1" id="KW-0472">Membrane</keyword>
<feature type="domain" description="CHASE2" evidence="2">
    <location>
        <begin position="24"/>
        <end position="121"/>
    </location>
</feature>
<keyword evidence="1" id="KW-1133">Transmembrane helix</keyword>
<dbReference type="InterPro" id="IPR007890">
    <property type="entry name" value="CHASE2"/>
</dbReference>
<sequence>MIDSPPIRHTQWRDYQLHLIILGLGLVLLFSPAKTTVEQLIYDLVLNTQIKQSNNHVAVITIDDKSINQIGQWPWGRDTHADLLSILASSNTKAIGFDVIFSGASRYPQDDELFSAQLKNQKMWFLL</sequence>
<dbReference type="Proteomes" id="UP001528411">
    <property type="component" value="Unassembled WGS sequence"/>
</dbReference>
<comment type="caution">
    <text evidence="3">The sequence shown here is derived from an EMBL/GenBank/DDBJ whole genome shotgun (WGS) entry which is preliminary data.</text>
</comment>
<proteinExistence type="predicted"/>
<evidence type="ECO:0000313" key="3">
    <source>
        <dbReference type="EMBL" id="MDC2890762.1"/>
    </source>
</evidence>
<name>A0ABT5FHV3_9GAMM</name>
<accession>A0ABT5FHV3</accession>
<organism evidence="3 4">
    <name type="scientific">Psychrosphaera algicola</name>
    <dbReference type="NCBI Taxonomy" id="3023714"/>
    <lineage>
        <taxon>Bacteria</taxon>
        <taxon>Pseudomonadati</taxon>
        <taxon>Pseudomonadota</taxon>
        <taxon>Gammaproteobacteria</taxon>
        <taxon>Alteromonadales</taxon>
        <taxon>Pseudoalteromonadaceae</taxon>
        <taxon>Psychrosphaera</taxon>
    </lineage>
</organism>
<dbReference type="EMBL" id="JAQOMS010000002">
    <property type="protein sequence ID" value="MDC2890762.1"/>
    <property type="molecule type" value="Genomic_DNA"/>
</dbReference>
<dbReference type="Pfam" id="PF05226">
    <property type="entry name" value="CHASE2"/>
    <property type="match status" value="1"/>
</dbReference>
<evidence type="ECO:0000259" key="2">
    <source>
        <dbReference type="Pfam" id="PF05226"/>
    </source>
</evidence>
<keyword evidence="4" id="KW-1185">Reference proteome</keyword>
<evidence type="ECO:0000256" key="1">
    <source>
        <dbReference type="SAM" id="Phobius"/>
    </source>
</evidence>
<keyword evidence="1" id="KW-0812">Transmembrane</keyword>
<reference evidence="3 4" key="1">
    <citation type="submission" date="2023-01" db="EMBL/GenBank/DDBJ databases">
        <title>Psychrosphaera sp. nov., isolated from marine algae.</title>
        <authorList>
            <person name="Bayburt H."/>
            <person name="Choi B.J."/>
            <person name="Kim J.M."/>
            <person name="Choi D.G."/>
            <person name="Jeon C.O."/>
        </authorList>
    </citation>
    <scope>NUCLEOTIDE SEQUENCE [LARGE SCALE GENOMIC DNA]</scope>
    <source>
        <strain evidence="3 4">G1-22</strain>
    </source>
</reference>
<feature type="transmembrane region" description="Helical" evidence="1">
    <location>
        <begin position="15"/>
        <end position="33"/>
    </location>
</feature>